<evidence type="ECO:0000259" key="7">
    <source>
        <dbReference type="SMART" id="SM01332"/>
    </source>
</evidence>
<protein>
    <submittedName>
        <fullName evidence="8">Uncharacterized protein</fullName>
    </submittedName>
</protein>
<name>A0AAV5F4U0_ELECO</name>
<dbReference type="Pfam" id="PF00134">
    <property type="entry name" value="Cyclin_N"/>
    <property type="match status" value="1"/>
</dbReference>
<dbReference type="EMBL" id="BQKI01000082">
    <property type="protein sequence ID" value="GJN30654.1"/>
    <property type="molecule type" value="Genomic_DNA"/>
</dbReference>
<comment type="caution">
    <text evidence="8">The sequence shown here is derived from an EMBL/GenBank/DDBJ whole genome shotgun (WGS) entry which is preliminary data.</text>
</comment>
<keyword evidence="3" id="KW-0131">Cell cycle</keyword>
<organism evidence="8 9">
    <name type="scientific">Eleusine coracana subsp. coracana</name>
    <dbReference type="NCBI Taxonomy" id="191504"/>
    <lineage>
        <taxon>Eukaryota</taxon>
        <taxon>Viridiplantae</taxon>
        <taxon>Streptophyta</taxon>
        <taxon>Embryophyta</taxon>
        <taxon>Tracheophyta</taxon>
        <taxon>Spermatophyta</taxon>
        <taxon>Magnoliopsida</taxon>
        <taxon>Liliopsida</taxon>
        <taxon>Poales</taxon>
        <taxon>Poaceae</taxon>
        <taxon>PACMAD clade</taxon>
        <taxon>Chloridoideae</taxon>
        <taxon>Cynodonteae</taxon>
        <taxon>Eleusininae</taxon>
        <taxon>Eleusine</taxon>
    </lineage>
</organism>
<feature type="region of interest" description="Disordered" evidence="5">
    <location>
        <begin position="458"/>
        <end position="485"/>
    </location>
</feature>
<dbReference type="AlphaFoldDB" id="A0AAV5F4U0"/>
<dbReference type="InterPro" id="IPR046349">
    <property type="entry name" value="C1-like_sf"/>
</dbReference>
<dbReference type="Pfam" id="PF02984">
    <property type="entry name" value="Cyclin_C"/>
    <property type="match status" value="1"/>
</dbReference>
<dbReference type="PANTHER" id="PTHR10177">
    <property type="entry name" value="CYCLINS"/>
    <property type="match status" value="1"/>
</dbReference>
<reference evidence="8" key="1">
    <citation type="journal article" date="2018" name="DNA Res.">
        <title>Multiple hybrid de novo genome assembly of finger millet, an orphan allotetraploid crop.</title>
        <authorList>
            <person name="Hatakeyama M."/>
            <person name="Aluri S."/>
            <person name="Balachadran M.T."/>
            <person name="Sivarajan S.R."/>
            <person name="Patrignani A."/>
            <person name="Gruter S."/>
            <person name="Poveda L."/>
            <person name="Shimizu-Inatsugi R."/>
            <person name="Baeten J."/>
            <person name="Francoijs K.J."/>
            <person name="Nataraja K.N."/>
            <person name="Reddy Y.A.N."/>
            <person name="Phadnis S."/>
            <person name="Ravikumar R.L."/>
            <person name="Schlapbach R."/>
            <person name="Sreeman S.M."/>
            <person name="Shimizu K.K."/>
        </authorList>
    </citation>
    <scope>NUCLEOTIDE SEQUENCE</scope>
</reference>
<dbReference type="Proteomes" id="UP001054889">
    <property type="component" value="Unassembled WGS sequence"/>
</dbReference>
<dbReference type="InterPro" id="IPR004367">
    <property type="entry name" value="Cyclin_C-dom"/>
</dbReference>
<dbReference type="SMART" id="SM01332">
    <property type="entry name" value="Cyclin_C"/>
    <property type="match status" value="1"/>
</dbReference>
<dbReference type="SUPFAM" id="SSF47954">
    <property type="entry name" value="Cyclin-like"/>
    <property type="match status" value="2"/>
</dbReference>
<evidence type="ECO:0000313" key="8">
    <source>
        <dbReference type="EMBL" id="GJN30654.1"/>
    </source>
</evidence>
<reference evidence="8" key="2">
    <citation type="submission" date="2021-12" db="EMBL/GenBank/DDBJ databases">
        <title>Resequencing data analysis of finger millet.</title>
        <authorList>
            <person name="Hatakeyama M."/>
            <person name="Aluri S."/>
            <person name="Balachadran M.T."/>
            <person name="Sivarajan S.R."/>
            <person name="Poveda L."/>
            <person name="Shimizu-Inatsugi R."/>
            <person name="Schlapbach R."/>
            <person name="Sreeman S.M."/>
            <person name="Shimizu K.K."/>
        </authorList>
    </citation>
    <scope>NUCLEOTIDE SEQUENCE</scope>
</reference>
<dbReference type="InterPro" id="IPR039361">
    <property type="entry name" value="Cyclin"/>
</dbReference>
<dbReference type="InterPro" id="IPR036915">
    <property type="entry name" value="Cyclin-like_sf"/>
</dbReference>
<feature type="compositionally biased region" description="Basic and acidic residues" evidence="5">
    <location>
        <begin position="209"/>
        <end position="224"/>
    </location>
</feature>
<evidence type="ECO:0000256" key="4">
    <source>
        <dbReference type="RuleBase" id="RU000383"/>
    </source>
</evidence>
<proteinExistence type="inferred from homology"/>
<feature type="region of interest" description="Disordered" evidence="5">
    <location>
        <begin position="128"/>
        <end position="245"/>
    </location>
</feature>
<dbReference type="SUPFAM" id="SSF57889">
    <property type="entry name" value="Cysteine-rich domain"/>
    <property type="match status" value="1"/>
</dbReference>
<evidence type="ECO:0000256" key="3">
    <source>
        <dbReference type="ARBA" id="ARBA00023306"/>
    </source>
</evidence>
<gene>
    <name evidence="8" type="primary">gb18979</name>
    <name evidence="8" type="ORF">PR202_gb18979</name>
</gene>
<feature type="domain" description="Cyclin C-terminal" evidence="7">
    <location>
        <begin position="333"/>
        <end position="447"/>
    </location>
</feature>
<dbReference type="InterPro" id="IPR006671">
    <property type="entry name" value="Cyclin_N"/>
</dbReference>
<keyword evidence="9" id="KW-1185">Reference proteome</keyword>
<evidence type="ECO:0000256" key="2">
    <source>
        <dbReference type="ARBA" id="ARBA00023127"/>
    </source>
</evidence>
<dbReference type="GO" id="GO:0051301">
    <property type="term" value="P:cell division"/>
    <property type="evidence" value="ECO:0007669"/>
    <property type="project" value="UniProtKB-KW"/>
</dbReference>
<evidence type="ECO:0000256" key="1">
    <source>
        <dbReference type="ARBA" id="ARBA00022618"/>
    </source>
</evidence>
<evidence type="ECO:0000259" key="6">
    <source>
        <dbReference type="SMART" id="SM00385"/>
    </source>
</evidence>
<dbReference type="SMART" id="SM00385">
    <property type="entry name" value="CYCLIN"/>
    <property type="match status" value="1"/>
</dbReference>
<sequence>MHPLEHCFGRYRCDGCGCVGAGPRYRCEACDFDLHLLCASPPSTGQFFFHGQHLLTFEPGVDRPRCCDICEMPVRGMHYACHVPPLRLRSAPGLLAPAIITVRNSNRLPKASPNEHFSLRLRLRLRQTLPKSQRKTHATPPVSVGCSIGSEAMGADENTAVRDAPPQPPPAKRPRGKRKALAELPTNAPNADDGVSAPRASKPRTRAAARAEAEAEEARKRLEDEGTADVARPLDPKQPDAGAAQAAVAPYIQEIDEYHRSLEIQPWRRPNADNFEKIQKDISPAMRAVLVDWLVEVTDEFKLQADTLYLTVSKYEEIEASKVKVVKMEAKLLKSLNFVMGGAHCDSLLVVVEEIYLAELSLLDFECVRYLPSVVAAACLFVARFTIQPKTRPWNMMLQQNTGYKVSDLQECICAIHELLLGIRVDDAFPKTIYATDYSFRDTSVCYYVGLRNGRSRQKDVRDMAPPTSRSSNQSENDGSCLTLR</sequence>
<feature type="domain" description="Cyclin-like" evidence="6">
    <location>
        <begin position="337"/>
        <end position="418"/>
    </location>
</feature>
<accession>A0AAV5F4U0</accession>
<evidence type="ECO:0000313" key="9">
    <source>
        <dbReference type="Proteomes" id="UP001054889"/>
    </source>
</evidence>
<dbReference type="InterPro" id="IPR013763">
    <property type="entry name" value="Cyclin-like_dom"/>
</dbReference>
<comment type="similarity">
    <text evidence="4">Belongs to the cyclin family.</text>
</comment>
<dbReference type="Gene3D" id="1.10.472.10">
    <property type="entry name" value="Cyclin-like"/>
    <property type="match status" value="3"/>
</dbReference>
<keyword evidence="2 4" id="KW-0195">Cyclin</keyword>
<keyword evidence="1" id="KW-0132">Cell division</keyword>
<feature type="compositionally biased region" description="Polar residues" evidence="5">
    <location>
        <begin position="468"/>
        <end position="485"/>
    </location>
</feature>
<evidence type="ECO:0000256" key="5">
    <source>
        <dbReference type="SAM" id="MobiDB-lite"/>
    </source>
</evidence>